<protein>
    <recommendedName>
        <fullName evidence="4 12">Signal peptidase I</fullName>
        <ecNumber evidence="4 12">3.4.21.89</ecNumber>
    </recommendedName>
</protein>
<evidence type="ECO:0000256" key="6">
    <source>
        <dbReference type="ARBA" id="ARBA00022670"/>
    </source>
</evidence>
<evidence type="ECO:0000256" key="3">
    <source>
        <dbReference type="ARBA" id="ARBA00009370"/>
    </source>
</evidence>
<dbReference type="PROSITE" id="PS00760">
    <property type="entry name" value="SPASE_I_2"/>
    <property type="match status" value="1"/>
</dbReference>
<dbReference type="PROSITE" id="PS51257">
    <property type="entry name" value="PROKAR_LIPOPROTEIN"/>
    <property type="match status" value="1"/>
</dbReference>
<dbReference type="EC" id="3.4.21.89" evidence="4 12"/>
<dbReference type="InterPro" id="IPR036286">
    <property type="entry name" value="LexA/Signal_pep-like_sf"/>
</dbReference>
<dbReference type="InterPro" id="IPR000223">
    <property type="entry name" value="Pept_S26A_signal_pept_1"/>
</dbReference>
<evidence type="ECO:0000256" key="12">
    <source>
        <dbReference type="RuleBase" id="RU003993"/>
    </source>
</evidence>
<evidence type="ECO:0000256" key="11">
    <source>
        <dbReference type="PIRSR" id="PIRSR600223-1"/>
    </source>
</evidence>
<dbReference type="GO" id="GO:0005886">
    <property type="term" value="C:plasma membrane"/>
    <property type="evidence" value="ECO:0007669"/>
    <property type="project" value="UniProtKB-SubCell"/>
</dbReference>
<keyword evidence="5" id="KW-1003">Cell membrane</keyword>
<evidence type="ECO:0000256" key="4">
    <source>
        <dbReference type="ARBA" id="ARBA00013208"/>
    </source>
</evidence>
<evidence type="ECO:0000313" key="15">
    <source>
        <dbReference type="EMBL" id="SDP67644.1"/>
    </source>
</evidence>
<reference evidence="16" key="1">
    <citation type="submission" date="2016-10" db="EMBL/GenBank/DDBJ databases">
        <authorList>
            <person name="Varghese N."/>
            <person name="Submissions S."/>
        </authorList>
    </citation>
    <scope>NUCLEOTIDE SEQUENCE [LARGE SCALE GENOMIC DNA]</scope>
    <source>
        <strain evidence="16">IBRC-M10078</strain>
    </source>
</reference>
<evidence type="ECO:0000313" key="16">
    <source>
        <dbReference type="Proteomes" id="UP000199159"/>
    </source>
</evidence>
<gene>
    <name evidence="15" type="ORF">SAMN05216565_10550</name>
</gene>
<organism evidence="15 16">
    <name type="scientific">Litchfieldia salsa</name>
    <dbReference type="NCBI Taxonomy" id="930152"/>
    <lineage>
        <taxon>Bacteria</taxon>
        <taxon>Bacillati</taxon>
        <taxon>Bacillota</taxon>
        <taxon>Bacilli</taxon>
        <taxon>Bacillales</taxon>
        <taxon>Bacillaceae</taxon>
        <taxon>Litchfieldia</taxon>
    </lineage>
</organism>
<dbReference type="GO" id="GO:0009003">
    <property type="term" value="F:signal peptidase activity"/>
    <property type="evidence" value="ECO:0007669"/>
    <property type="project" value="UniProtKB-EC"/>
</dbReference>
<evidence type="ECO:0000256" key="2">
    <source>
        <dbReference type="ARBA" id="ARBA00004401"/>
    </source>
</evidence>
<dbReference type="Proteomes" id="UP000199159">
    <property type="component" value="Unassembled WGS sequence"/>
</dbReference>
<feature type="domain" description="Peptidase S26" evidence="14">
    <location>
        <begin position="11"/>
        <end position="174"/>
    </location>
</feature>
<keyword evidence="6 12" id="KW-0645">Protease</keyword>
<evidence type="ECO:0000256" key="7">
    <source>
        <dbReference type="ARBA" id="ARBA00022692"/>
    </source>
</evidence>
<dbReference type="NCBIfam" id="TIGR02227">
    <property type="entry name" value="sigpep_I_bact"/>
    <property type="match status" value="1"/>
</dbReference>
<evidence type="ECO:0000256" key="9">
    <source>
        <dbReference type="ARBA" id="ARBA00022989"/>
    </source>
</evidence>
<dbReference type="InterPro" id="IPR019533">
    <property type="entry name" value="Peptidase_S26"/>
</dbReference>
<comment type="catalytic activity">
    <reaction evidence="1 12">
        <text>Cleavage of hydrophobic, N-terminal signal or leader sequences from secreted and periplasmic proteins.</text>
        <dbReference type="EC" id="3.4.21.89"/>
    </reaction>
</comment>
<dbReference type="Gene3D" id="2.10.109.10">
    <property type="entry name" value="Umud Fragment, subunit A"/>
    <property type="match status" value="1"/>
</dbReference>
<dbReference type="Pfam" id="PF10502">
    <property type="entry name" value="Peptidase_S26"/>
    <property type="match status" value="1"/>
</dbReference>
<accession>A0A1H0UNC7</accession>
<proteinExistence type="inferred from homology"/>
<evidence type="ECO:0000256" key="13">
    <source>
        <dbReference type="RuleBase" id="RU362042"/>
    </source>
</evidence>
<dbReference type="InterPro" id="IPR019757">
    <property type="entry name" value="Pept_S26A_signal_pept_1_Lys-AS"/>
</dbReference>
<feature type="active site" evidence="11">
    <location>
        <position position="40"/>
    </location>
</feature>
<evidence type="ECO:0000256" key="1">
    <source>
        <dbReference type="ARBA" id="ARBA00000677"/>
    </source>
</evidence>
<dbReference type="RefSeq" id="WP_090854151.1">
    <property type="nucleotide sequence ID" value="NZ_FNJU01000005.1"/>
</dbReference>
<name>A0A1H0UNC7_9BACI</name>
<dbReference type="FunFam" id="2.10.109.10:FF:000008">
    <property type="entry name" value="Signal peptidase I"/>
    <property type="match status" value="1"/>
</dbReference>
<evidence type="ECO:0000259" key="14">
    <source>
        <dbReference type="Pfam" id="PF10502"/>
    </source>
</evidence>
<dbReference type="InterPro" id="IPR019758">
    <property type="entry name" value="Pept_S26A_signal_pept_1_CS"/>
</dbReference>
<dbReference type="SUPFAM" id="SSF51306">
    <property type="entry name" value="LexA/Signal peptidase"/>
    <property type="match status" value="1"/>
</dbReference>
<sequence>MKQSATGTKKRLLLIIILGIFTVVFLQSCAFTKYEVEGESMMPTLQDGNLLIVNKLGVRFGDVERFDIIVFQGNTDDYVKRIIGLPGDELEYKDDTLYINGKDINEPFLNSYKLKLVGGNLTGDFTLEEVTGETIVPEESYFVLGDNRLGSWDSRHFGLIKKNQIVGKVDIRYWPAGDWYFDFD</sequence>
<dbReference type="PROSITE" id="PS00761">
    <property type="entry name" value="SPASE_I_3"/>
    <property type="match status" value="1"/>
</dbReference>
<keyword evidence="16" id="KW-1185">Reference proteome</keyword>
<comment type="subcellular location">
    <subcellularLocation>
        <location evidence="2">Cell membrane</location>
        <topology evidence="2">Single-pass type II membrane protein</topology>
    </subcellularLocation>
    <subcellularLocation>
        <location evidence="13">Membrane</location>
        <topology evidence="13">Single-pass type II membrane protein</topology>
    </subcellularLocation>
</comment>
<dbReference type="GO" id="GO:0004252">
    <property type="term" value="F:serine-type endopeptidase activity"/>
    <property type="evidence" value="ECO:0007669"/>
    <property type="project" value="InterPro"/>
</dbReference>
<feature type="active site" evidence="11">
    <location>
        <position position="80"/>
    </location>
</feature>
<keyword evidence="7 12" id="KW-0812">Transmembrane</keyword>
<dbReference type="AlphaFoldDB" id="A0A1H0UNC7"/>
<dbReference type="PRINTS" id="PR00727">
    <property type="entry name" value="LEADERPTASE"/>
</dbReference>
<dbReference type="PANTHER" id="PTHR43390">
    <property type="entry name" value="SIGNAL PEPTIDASE I"/>
    <property type="match status" value="1"/>
</dbReference>
<comment type="similarity">
    <text evidence="3 13">Belongs to the peptidase S26 family.</text>
</comment>
<keyword evidence="8 12" id="KW-0378">Hydrolase</keyword>
<keyword evidence="9 12" id="KW-1133">Transmembrane helix</keyword>
<dbReference type="OrthoDB" id="9802919at2"/>
<dbReference type="PROSITE" id="PS00501">
    <property type="entry name" value="SPASE_I_1"/>
    <property type="match status" value="1"/>
</dbReference>
<dbReference type="PANTHER" id="PTHR43390:SF1">
    <property type="entry name" value="CHLOROPLAST PROCESSING PEPTIDASE"/>
    <property type="match status" value="1"/>
</dbReference>
<evidence type="ECO:0000256" key="10">
    <source>
        <dbReference type="ARBA" id="ARBA00023136"/>
    </source>
</evidence>
<evidence type="ECO:0000256" key="5">
    <source>
        <dbReference type="ARBA" id="ARBA00022475"/>
    </source>
</evidence>
<keyword evidence="10 12" id="KW-0472">Membrane</keyword>
<dbReference type="CDD" id="cd06530">
    <property type="entry name" value="S26_SPase_I"/>
    <property type="match status" value="1"/>
</dbReference>
<dbReference type="GO" id="GO:0006465">
    <property type="term" value="P:signal peptide processing"/>
    <property type="evidence" value="ECO:0007669"/>
    <property type="project" value="InterPro"/>
</dbReference>
<dbReference type="InterPro" id="IPR019756">
    <property type="entry name" value="Pept_S26A_signal_pept_1_Ser-AS"/>
</dbReference>
<dbReference type="EMBL" id="FNJU01000005">
    <property type="protein sequence ID" value="SDP67644.1"/>
    <property type="molecule type" value="Genomic_DNA"/>
</dbReference>
<feature type="transmembrane region" description="Helical" evidence="12">
    <location>
        <begin position="12"/>
        <end position="34"/>
    </location>
</feature>
<evidence type="ECO:0000256" key="8">
    <source>
        <dbReference type="ARBA" id="ARBA00022801"/>
    </source>
</evidence>
<dbReference type="STRING" id="930152.SAMN05216565_10550"/>